<gene>
    <name evidence="1" type="ORF">MS3_10808</name>
</gene>
<dbReference type="EMBL" id="KL252563">
    <property type="protein sequence ID" value="KGB42187.1"/>
    <property type="molecule type" value="Genomic_DNA"/>
</dbReference>
<evidence type="ECO:0000313" key="1">
    <source>
        <dbReference type="EMBL" id="KGB42187.1"/>
    </source>
</evidence>
<reference evidence="1" key="1">
    <citation type="journal article" date="2012" name="Nat. Genet.">
        <title>Whole-genome sequence of Schistosoma haematobium.</title>
        <authorList>
            <person name="Young N.D."/>
            <person name="Jex A.R."/>
            <person name="Li B."/>
            <person name="Liu S."/>
            <person name="Yang L."/>
            <person name="Xiong Z."/>
            <person name="Li Y."/>
            <person name="Cantacessi C."/>
            <person name="Hall R.S."/>
            <person name="Xu X."/>
            <person name="Chen F."/>
            <person name="Wu X."/>
            <person name="Zerlotini A."/>
            <person name="Oliveira G."/>
            <person name="Hofmann A."/>
            <person name="Zhang G."/>
            <person name="Fang X."/>
            <person name="Kang Y."/>
            <person name="Campbell B.E."/>
            <person name="Loukas A."/>
            <person name="Ranganathan S."/>
            <person name="Rollinson D."/>
            <person name="Rinaldi G."/>
            <person name="Brindley P.J."/>
            <person name="Yang H."/>
            <person name="Wang J."/>
            <person name="Wang J."/>
            <person name="Gasser R.B."/>
        </authorList>
    </citation>
    <scope>NUCLEOTIDE SEQUENCE [LARGE SCALE GENOMIC DNA]</scope>
</reference>
<organism evidence="1">
    <name type="scientific">Schistosoma haematobium</name>
    <name type="common">Blood fluke</name>
    <dbReference type="NCBI Taxonomy" id="6185"/>
    <lineage>
        <taxon>Eukaryota</taxon>
        <taxon>Metazoa</taxon>
        <taxon>Spiralia</taxon>
        <taxon>Lophotrochozoa</taxon>
        <taxon>Platyhelminthes</taxon>
        <taxon>Trematoda</taxon>
        <taxon>Digenea</taxon>
        <taxon>Strigeidida</taxon>
        <taxon>Schistosomatoidea</taxon>
        <taxon>Schistosomatidae</taxon>
        <taxon>Schistosoma</taxon>
    </lineage>
</organism>
<sequence>MPCDNQLEGINFLLLPLKNRYSDFGYQDLIGSWNVPESNANWDTILVLVPTNSHQ</sequence>
<proteinExistence type="predicted"/>
<protein>
    <submittedName>
        <fullName evidence="1">Uncharacterized protein</fullName>
    </submittedName>
</protein>
<dbReference type="AlphaFoldDB" id="A0A095A5L7"/>
<name>A0A095A5L7_SCHHA</name>
<accession>A0A095A5L7</accession>